<dbReference type="AlphaFoldDB" id="A0A369JAM3"/>
<dbReference type="InParanoid" id="A0A369JAM3"/>
<gene>
    <name evidence="1" type="ORF">Hypma_014209</name>
</gene>
<reference evidence="1" key="1">
    <citation type="submission" date="2018-04" db="EMBL/GenBank/DDBJ databases">
        <title>Whole genome sequencing of Hypsizygus marmoreus.</title>
        <authorList>
            <person name="Choi I.-G."/>
            <person name="Min B."/>
            <person name="Kim J.-G."/>
            <person name="Kim S."/>
            <person name="Oh Y.-L."/>
            <person name="Kong W.-S."/>
            <person name="Park H."/>
            <person name="Jeong J."/>
            <person name="Song E.-S."/>
        </authorList>
    </citation>
    <scope>NUCLEOTIDE SEQUENCE [LARGE SCALE GENOMIC DNA]</scope>
    <source>
        <strain evidence="1">51987-8</strain>
    </source>
</reference>
<dbReference type="OrthoDB" id="3041043at2759"/>
<keyword evidence="2" id="KW-1185">Reference proteome</keyword>
<name>A0A369JAM3_HYPMA</name>
<evidence type="ECO:0008006" key="3">
    <source>
        <dbReference type="Google" id="ProtNLM"/>
    </source>
</evidence>
<dbReference type="EMBL" id="LUEZ02000083">
    <property type="protein sequence ID" value="RDB19159.1"/>
    <property type="molecule type" value="Genomic_DNA"/>
</dbReference>
<comment type="caution">
    <text evidence="1">The sequence shown here is derived from an EMBL/GenBank/DDBJ whole genome shotgun (WGS) entry which is preliminary data.</text>
</comment>
<sequence length="193" mass="22017">MLDYLPETTEDLILSVLRPADLLRYAKVSSTTYALTHSYIKRAFSISKLLLPFFSELEVADFRSLQSKTGMLISGDLALEFFGRLPPSNSPLEVYVEHHFSFEIGRWFMHMGYEFVAQDNRCDDFKAAYIGTGALWNAESSMHVSTAHVFLFEFHSKAKKKSIFIRTMGGSPMEAILNFHSSPSIRFHSIEKD</sequence>
<evidence type="ECO:0000313" key="1">
    <source>
        <dbReference type="EMBL" id="RDB19159.1"/>
    </source>
</evidence>
<protein>
    <recommendedName>
        <fullName evidence="3">F-box domain-containing protein</fullName>
    </recommendedName>
</protein>
<evidence type="ECO:0000313" key="2">
    <source>
        <dbReference type="Proteomes" id="UP000076154"/>
    </source>
</evidence>
<dbReference type="Proteomes" id="UP000076154">
    <property type="component" value="Unassembled WGS sequence"/>
</dbReference>
<organism evidence="1 2">
    <name type="scientific">Hypsizygus marmoreus</name>
    <name type="common">White beech mushroom</name>
    <name type="synonym">Agaricus marmoreus</name>
    <dbReference type="NCBI Taxonomy" id="39966"/>
    <lineage>
        <taxon>Eukaryota</taxon>
        <taxon>Fungi</taxon>
        <taxon>Dikarya</taxon>
        <taxon>Basidiomycota</taxon>
        <taxon>Agaricomycotina</taxon>
        <taxon>Agaricomycetes</taxon>
        <taxon>Agaricomycetidae</taxon>
        <taxon>Agaricales</taxon>
        <taxon>Tricholomatineae</taxon>
        <taxon>Lyophyllaceae</taxon>
        <taxon>Hypsizygus</taxon>
    </lineage>
</organism>
<accession>A0A369JAM3</accession>
<proteinExistence type="predicted"/>